<evidence type="ECO:0000259" key="15">
    <source>
        <dbReference type="Pfam" id="PF01471"/>
    </source>
</evidence>
<comment type="similarity">
    <text evidence="3">Belongs to the class-A beta-lactamase family.</text>
</comment>
<dbReference type="AlphaFoldDB" id="A0A1P8WHV6"/>
<organism evidence="17 18">
    <name type="scientific">Fuerstiella marisgermanici</name>
    <dbReference type="NCBI Taxonomy" id="1891926"/>
    <lineage>
        <taxon>Bacteria</taxon>
        <taxon>Pseudomonadati</taxon>
        <taxon>Planctomycetota</taxon>
        <taxon>Planctomycetia</taxon>
        <taxon>Planctomycetales</taxon>
        <taxon>Planctomycetaceae</taxon>
        <taxon>Fuerstiella</taxon>
    </lineage>
</organism>
<evidence type="ECO:0000256" key="9">
    <source>
        <dbReference type="ARBA" id="ARBA00023316"/>
    </source>
</evidence>
<keyword evidence="8" id="KW-0573">Peptidoglycan synthesis</keyword>
<feature type="active site" description="Proton acceptor" evidence="10">
    <location>
        <position position="443"/>
    </location>
</feature>
<feature type="active site" description="Acyl-ester intermediate" evidence="10">
    <location>
        <position position="440"/>
    </location>
</feature>
<feature type="domain" description="Beta-lactamase class A catalytic" evidence="16">
    <location>
        <begin position="51"/>
        <end position="271"/>
    </location>
</feature>
<dbReference type="OrthoDB" id="9791132at2"/>
<evidence type="ECO:0000259" key="16">
    <source>
        <dbReference type="Pfam" id="PF13354"/>
    </source>
</evidence>
<evidence type="ECO:0000259" key="14">
    <source>
        <dbReference type="Pfam" id="PF00768"/>
    </source>
</evidence>
<keyword evidence="18" id="KW-1185">Reference proteome</keyword>
<keyword evidence="9" id="KW-0961">Cell wall biogenesis/degradation</keyword>
<dbReference type="InterPro" id="IPR002477">
    <property type="entry name" value="Peptidoglycan-bd-like"/>
</dbReference>
<gene>
    <name evidence="17" type="primary">dacC</name>
    <name evidence="17" type="ORF">Fuma_03269</name>
</gene>
<keyword evidence="7" id="KW-0133">Cell shape</keyword>
<accession>A0A1P8WHV6</accession>
<keyword evidence="17" id="KW-0121">Carboxypeptidase</keyword>
<evidence type="ECO:0000256" key="7">
    <source>
        <dbReference type="ARBA" id="ARBA00022960"/>
    </source>
</evidence>
<dbReference type="GO" id="GO:0006508">
    <property type="term" value="P:proteolysis"/>
    <property type="evidence" value="ECO:0007669"/>
    <property type="project" value="InterPro"/>
</dbReference>
<keyword evidence="17" id="KW-0645">Protease</keyword>
<evidence type="ECO:0000256" key="12">
    <source>
        <dbReference type="RuleBase" id="RU004016"/>
    </source>
</evidence>
<feature type="active site" evidence="10">
    <location>
        <position position="500"/>
    </location>
</feature>
<dbReference type="Pfam" id="PF01471">
    <property type="entry name" value="PG_binding_1"/>
    <property type="match status" value="1"/>
</dbReference>
<evidence type="ECO:0000256" key="3">
    <source>
        <dbReference type="ARBA" id="ARBA00009009"/>
    </source>
</evidence>
<dbReference type="GO" id="GO:0008360">
    <property type="term" value="P:regulation of cell shape"/>
    <property type="evidence" value="ECO:0007669"/>
    <property type="project" value="UniProtKB-KW"/>
</dbReference>
<comment type="catalytic activity">
    <reaction evidence="1">
        <text>a beta-lactam + H2O = a substituted beta-amino acid</text>
        <dbReference type="Rhea" id="RHEA:20401"/>
        <dbReference type="ChEBI" id="CHEBI:15377"/>
        <dbReference type="ChEBI" id="CHEBI:35627"/>
        <dbReference type="ChEBI" id="CHEBI:140347"/>
        <dbReference type="EC" id="3.5.2.6"/>
    </reaction>
</comment>
<dbReference type="InterPro" id="IPR036366">
    <property type="entry name" value="PGBDSf"/>
</dbReference>
<proteinExistence type="inferred from homology"/>
<reference evidence="17 18" key="1">
    <citation type="journal article" date="2016" name="Front. Microbiol.">
        <title>Fuerstia marisgermanicae gen. nov., sp. nov., an Unusual Member of the Phylum Planctomycetes from the German Wadden Sea.</title>
        <authorList>
            <person name="Kohn T."/>
            <person name="Heuer A."/>
            <person name="Jogler M."/>
            <person name="Vollmers J."/>
            <person name="Boedeker C."/>
            <person name="Bunk B."/>
            <person name="Rast P."/>
            <person name="Borchert D."/>
            <person name="Glockner I."/>
            <person name="Freese H.M."/>
            <person name="Klenk H.P."/>
            <person name="Overmann J."/>
            <person name="Kaster A.K."/>
            <person name="Rohde M."/>
            <person name="Wiegand S."/>
            <person name="Jogler C."/>
        </authorList>
    </citation>
    <scope>NUCLEOTIDE SEQUENCE [LARGE SCALE GENOMIC DNA]</scope>
    <source>
        <strain evidence="17 18">NH11</strain>
    </source>
</reference>
<protein>
    <recommendedName>
        <fullName evidence="4">beta-lactamase</fullName>
        <ecNumber evidence="4">3.5.2.6</ecNumber>
    </recommendedName>
</protein>
<evidence type="ECO:0000256" key="1">
    <source>
        <dbReference type="ARBA" id="ARBA00001526"/>
    </source>
</evidence>
<evidence type="ECO:0000256" key="8">
    <source>
        <dbReference type="ARBA" id="ARBA00022984"/>
    </source>
</evidence>
<feature type="chain" id="PRO_5010268179" description="beta-lactamase" evidence="13">
    <location>
        <begin position="29"/>
        <end position="681"/>
    </location>
</feature>
<dbReference type="GO" id="GO:0009252">
    <property type="term" value="P:peptidoglycan biosynthetic process"/>
    <property type="evidence" value="ECO:0007669"/>
    <property type="project" value="UniProtKB-KW"/>
</dbReference>
<evidence type="ECO:0000256" key="10">
    <source>
        <dbReference type="PIRSR" id="PIRSR618044-1"/>
    </source>
</evidence>
<feature type="domain" description="Peptidoglycan binding-like" evidence="15">
    <location>
        <begin position="319"/>
        <end position="376"/>
    </location>
</feature>
<dbReference type="SUPFAM" id="SSF47090">
    <property type="entry name" value="PGBD-like"/>
    <property type="match status" value="1"/>
</dbReference>
<dbReference type="InterPro" id="IPR012338">
    <property type="entry name" value="Beta-lactam/transpept-like"/>
</dbReference>
<keyword evidence="5 13" id="KW-0732">Signal</keyword>
<feature type="signal peptide" evidence="13">
    <location>
        <begin position="1"/>
        <end position="28"/>
    </location>
</feature>
<dbReference type="PANTHER" id="PTHR35333:SF3">
    <property type="entry name" value="BETA-LACTAMASE-TYPE TRANSPEPTIDASE FOLD CONTAINING PROTEIN"/>
    <property type="match status" value="1"/>
</dbReference>
<dbReference type="SUPFAM" id="SSF56601">
    <property type="entry name" value="beta-lactamase/transpeptidase-like"/>
    <property type="match status" value="2"/>
</dbReference>
<dbReference type="Gene3D" id="3.40.710.10">
    <property type="entry name" value="DD-peptidase/beta-lactamase superfamily"/>
    <property type="match status" value="2"/>
</dbReference>
<dbReference type="KEGG" id="fmr:Fuma_03269"/>
<dbReference type="GO" id="GO:0030655">
    <property type="term" value="P:beta-lactam antibiotic catabolic process"/>
    <property type="evidence" value="ECO:0007669"/>
    <property type="project" value="InterPro"/>
</dbReference>
<dbReference type="Pfam" id="PF13354">
    <property type="entry name" value="Beta-lactamase2"/>
    <property type="match status" value="1"/>
</dbReference>
<dbReference type="RefSeq" id="WP_077025083.1">
    <property type="nucleotide sequence ID" value="NZ_CP017641.1"/>
</dbReference>
<name>A0A1P8WHV6_9PLAN</name>
<dbReference type="GO" id="GO:0008800">
    <property type="term" value="F:beta-lactamase activity"/>
    <property type="evidence" value="ECO:0007669"/>
    <property type="project" value="UniProtKB-EC"/>
</dbReference>
<dbReference type="Pfam" id="PF00768">
    <property type="entry name" value="Peptidase_S11"/>
    <property type="match status" value="1"/>
</dbReference>
<dbReference type="InterPro" id="IPR000871">
    <property type="entry name" value="Beta-lactam_class-A"/>
</dbReference>
<dbReference type="GO" id="GO:0071555">
    <property type="term" value="P:cell wall organization"/>
    <property type="evidence" value="ECO:0007669"/>
    <property type="project" value="UniProtKB-KW"/>
</dbReference>
<sequence length="681" mass="72534" precursor="true">MSHSTTAAFVLRCSGLLLVCAAQSSLFADTTTETLAAKIQPLIDRHDGDVGVYVQHLTSGVKFQHRPDAVMPTASLIKLPVMIEAYRQADAGTIDLDSMLTLHDSDKVPGSGILTTHFSDGMQLSLRDAIRLMIAYSDNTATNLVVDAIGMKATAETMEKMGFPETKLHSKVYRGSSSVFPKRSQQYGLGSTTAADIVALLQQLHEGKLVSPKACDDMKAHLLACEDKKKLPRFLPAGVKVAHKTGSVSKSRCAAGLMYTRSGPIAICVLTSNNKDTSWGDKNAGDLLCSHIAKAACDYFNPRGTSGSPQRELQEGDFGELVEALQRTLNVRMTPSPDLSVDGDFGPATAAVVTKFQNARSLKATGIVASDTWAALSPLLTEATPVPEPDVVNAEQLPIEPADKLTGPPIVSCEAWAIADAATGDVLWQHRGKESLPMASTTKIMTAYVVLKLAEADAKVLDETVVFSGRADRTRGSTSGIREGELLSVRELLYGLLLPSGNDASVALGEHFGSRLSDSNAEDADPSPDPLASFVAAMNAAASELGMTQTAFVNTHGLPAANHHSSAADLCKLAKAALSLPLFPQYVETRQRGCTVKSAAGYSRNVMWKNTNRLLGITGFHGVKTGTTSDAGACLVSKGSRGDRELILTVLGAKSSTGRYVDTRNLYRWAWNELQTETSVP</sequence>
<evidence type="ECO:0000313" key="17">
    <source>
        <dbReference type="EMBL" id="APZ93651.1"/>
    </source>
</evidence>
<dbReference type="Proteomes" id="UP000187735">
    <property type="component" value="Chromosome"/>
</dbReference>
<dbReference type="GO" id="GO:0046677">
    <property type="term" value="P:response to antibiotic"/>
    <property type="evidence" value="ECO:0007669"/>
    <property type="project" value="InterPro"/>
</dbReference>
<dbReference type="EMBL" id="CP017641">
    <property type="protein sequence ID" value="APZ93651.1"/>
    <property type="molecule type" value="Genomic_DNA"/>
</dbReference>
<evidence type="ECO:0000313" key="18">
    <source>
        <dbReference type="Proteomes" id="UP000187735"/>
    </source>
</evidence>
<dbReference type="PANTHER" id="PTHR35333">
    <property type="entry name" value="BETA-LACTAMASE"/>
    <property type="match status" value="1"/>
</dbReference>
<evidence type="ECO:0000256" key="13">
    <source>
        <dbReference type="SAM" id="SignalP"/>
    </source>
</evidence>
<dbReference type="InterPro" id="IPR001967">
    <property type="entry name" value="Peptidase_S11_N"/>
</dbReference>
<dbReference type="STRING" id="1891926.Fuma_03269"/>
<keyword evidence="6 17" id="KW-0378">Hydrolase</keyword>
<feature type="binding site" evidence="11">
    <location>
        <position position="624"/>
    </location>
    <ligand>
        <name>substrate</name>
    </ligand>
</feature>
<dbReference type="InterPro" id="IPR045155">
    <property type="entry name" value="Beta-lactam_cat"/>
</dbReference>
<evidence type="ECO:0000256" key="2">
    <source>
        <dbReference type="ARBA" id="ARBA00007164"/>
    </source>
</evidence>
<feature type="domain" description="Peptidase S11 D-alanyl-D-alanine carboxypeptidase A N-terminal" evidence="14">
    <location>
        <begin position="407"/>
        <end position="654"/>
    </location>
</feature>
<evidence type="ECO:0000256" key="4">
    <source>
        <dbReference type="ARBA" id="ARBA00012865"/>
    </source>
</evidence>
<evidence type="ECO:0000256" key="6">
    <source>
        <dbReference type="ARBA" id="ARBA00022801"/>
    </source>
</evidence>
<dbReference type="EC" id="3.5.2.6" evidence="4"/>
<evidence type="ECO:0000256" key="5">
    <source>
        <dbReference type="ARBA" id="ARBA00022729"/>
    </source>
</evidence>
<dbReference type="InterPro" id="IPR036365">
    <property type="entry name" value="PGBD-like_sf"/>
</dbReference>
<dbReference type="InterPro" id="IPR018044">
    <property type="entry name" value="Peptidase_S11"/>
</dbReference>
<dbReference type="PRINTS" id="PR00725">
    <property type="entry name" value="DADACBPTASE1"/>
</dbReference>
<evidence type="ECO:0000256" key="11">
    <source>
        <dbReference type="PIRSR" id="PIRSR618044-2"/>
    </source>
</evidence>
<dbReference type="GO" id="GO:0009002">
    <property type="term" value="F:serine-type D-Ala-D-Ala carboxypeptidase activity"/>
    <property type="evidence" value="ECO:0007669"/>
    <property type="project" value="InterPro"/>
</dbReference>
<comment type="similarity">
    <text evidence="2 12">Belongs to the peptidase S11 family.</text>
</comment>
<dbReference type="Gene3D" id="1.10.101.10">
    <property type="entry name" value="PGBD-like superfamily/PGBD"/>
    <property type="match status" value="1"/>
</dbReference>